<organism evidence="2 3">
    <name type="scientific">Paramagnetospirillum magneticum (strain ATCC 700264 / AMB-1)</name>
    <name type="common">Magnetospirillum magneticum</name>
    <dbReference type="NCBI Taxonomy" id="342108"/>
    <lineage>
        <taxon>Bacteria</taxon>
        <taxon>Pseudomonadati</taxon>
        <taxon>Pseudomonadota</taxon>
        <taxon>Alphaproteobacteria</taxon>
        <taxon>Rhodospirillales</taxon>
        <taxon>Magnetospirillaceae</taxon>
        <taxon>Paramagnetospirillum</taxon>
    </lineage>
</organism>
<dbReference type="EMBL" id="AP007255">
    <property type="protein sequence ID" value="BAE53101.1"/>
    <property type="molecule type" value="Genomic_DNA"/>
</dbReference>
<sequence length="90" mass="9562">MQTIPANRDAPASGEIDWALLLLLARTEAAMTWPDMLQDSGASESLPDGLDLRHPCDLDWVSRVVLADNAPAPGGMPLRGEPLPAGWTAS</sequence>
<dbReference type="Proteomes" id="UP000007058">
    <property type="component" value="Chromosome"/>
</dbReference>
<protein>
    <submittedName>
        <fullName evidence="2">Uncharacterized protein</fullName>
    </submittedName>
</protein>
<accession>Q2VZ74</accession>
<evidence type="ECO:0000313" key="2">
    <source>
        <dbReference type="EMBL" id="BAE53101.1"/>
    </source>
</evidence>
<dbReference type="RefSeq" id="WP_011386645.1">
    <property type="nucleotide sequence ID" value="NC_007626.1"/>
</dbReference>
<dbReference type="KEGG" id="mag:amb4297"/>
<feature type="region of interest" description="Disordered" evidence="1">
    <location>
        <begin position="70"/>
        <end position="90"/>
    </location>
</feature>
<dbReference type="OrthoDB" id="7361399at2"/>
<proteinExistence type="predicted"/>
<dbReference type="STRING" id="342108.amb4297"/>
<reference evidence="2 3" key="1">
    <citation type="journal article" date="2005" name="DNA Res.">
        <title>Complete genome sequence of the facultative anaerobic magnetotactic bacterium Magnetospirillum sp. strain AMB-1.</title>
        <authorList>
            <person name="Matsunaga T."/>
            <person name="Okamura Y."/>
            <person name="Fukuda Y."/>
            <person name="Wahyudi A.T."/>
            <person name="Murase Y."/>
            <person name="Takeyama H."/>
        </authorList>
    </citation>
    <scope>NUCLEOTIDE SEQUENCE [LARGE SCALE GENOMIC DNA]</scope>
    <source>
        <strain evidence="3">ATCC 700264 / AMB-1</strain>
    </source>
</reference>
<evidence type="ECO:0000256" key="1">
    <source>
        <dbReference type="SAM" id="MobiDB-lite"/>
    </source>
</evidence>
<gene>
    <name evidence="2" type="ordered locus">amb4297</name>
</gene>
<dbReference type="HOGENOM" id="CLU_2437323_0_0_5"/>
<dbReference type="AlphaFoldDB" id="Q2VZ74"/>
<evidence type="ECO:0000313" key="3">
    <source>
        <dbReference type="Proteomes" id="UP000007058"/>
    </source>
</evidence>
<keyword evidence="3" id="KW-1185">Reference proteome</keyword>
<name>Q2VZ74_PARM1</name>